<accession>A0AAD7C8Y1</accession>
<name>A0AAD7C8Y1_9AGAR</name>
<keyword evidence="3" id="KW-1185">Reference proteome</keyword>
<dbReference type="Proteomes" id="UP001221142">
    <property type="component" value="Unassembled WGS sequence"/>
</dbReference>
<organism evidence="2 3">
    <name type="scientific">Roridomyces roridus</name>
    <dbReference type="NCBI Taxonomy" id="1738132"/>
    <lineage>
        <taxon>Eukaryota</taxon>
        <taxon>Fungi</taxon>
        <taxon>Dikarya</taxon>
        <taxon>Basidiomycota</taxon>
        <taxon>Agaricomycotina</taxon>
        <taxon>Agaricomycetes</taxon>
        <taxon>Agaricomycetidae</taxon>
        <taxon>Agaricales</taxon>
        <taxon>Marasmiineae</taxon>
        <taxon>Mycenaceae</taxon>
        <taxon>Roridomyces</taxon>
    </lineage>
</organism>
<evidence type="ECO:0000313" key="2">
    <source>
        <dbReference type="EMBL" id="KAJ7642030.1"/>
    </source>
</evidence>
<proteinExistence type="predicted"/>
<feature type="compositionally biased region" description="Polar residues" evidence="1">
    <location>
        <begin position="1"/>
        <end position="17"/>
    </location>
</feature>
<protein>
    <submittedName>
        <fullName evidence="2">Uncharacterized protein</fullName>
    </submittedName>
</protein>
<sequence length="200" mass="22097">MQTNRMTFRQHGQQPRGHSSRLHYDSLLIRTPTAYSPSPTGARLPKSAQPELVSEALSYSTRRPPWPTLIVLHCAEERGPCITSSAARNYSTTSSLPERDGLYTYHDPLAPHPCPNPKSTLGRIRRRVCRALGDFVPSIQTPGLDVCESRRRRLRGVSGLMMPCCVTGAGALPSPSPSAAEYMVAARLTVPDRKRFSDRS</sequence>
<evidence type="ECO:0000256" key="1">
    <source>
        <dbReference type="SAM" id="MobiDB-lite"/>
    </source>
</evidence>
<reference evidence="2" key="1">
    <citation type="submission" date="2023-03" db="EMBL/GenBank/DDBJ databases">
        <title>Massive genome expansion in bonnet fungi (Mycena s.s.) driven by repeated elements and novel gene families across ecological guilds.</title>
        <authorList>
            <consortium name="Lawrence Berkeley National Laboratory"/>
            <person name="Harder C.B."/>
            <person name="Miyauchi S."/>
            <person name="Viragh M."/>
            <person name="Kuo A."/>
            <person name="Thoen E."/>
            <person name="Andreopoulos B."/>
            <person name="Lu D."/>
            <person name="Skrede I."/>
            <person name="Drula E."/>
            <person name="Henrissat B."/>
            <person name="Morin E."/>
            <person name="Kohler A."/>
            <person name="Barry K."/>
            <person name="LaButti K."/>
            <person name="Morin E."/>
            <person name="Salamov A."/>
            <person name="Lipzen A."/>
            <person name="Mereny Z."/>
            <person name="Hegedus B."/>
            <person name="Baldrian P."/>
            <person name="Stursova M."/>
            <person name="Weitz H."/>
            <person name="Taylor A."/>
            <person name="Grigoriev I.V."/>
            <person name="Nagy L.G."/>
            <person name="Martin F."/>
            <person name="Kauserud H."/>
        </authorList>
    </citation>
    <scope>NUCLEOTIDE SEQUENCE</scope>
    <source>
        <strain evidence="2">9284</strain>
    </source>
</reference>
<gene>
    <name evidence="2" type="ORF">FB45DRAFT_364739</name>
</gene>
<feature type="region of interest" description="Disordered" evidence="1">
    <location>
        <begin position="1"/>
        <end position="21"/>
    </location>
</feature>
<feature type="region of interest" description="Disordered" evidence="1">
    <location>
        <begin position="31"/>
        <end position="50"/>
    </location>
</feature>
<dbReference type="EMBL" id="JARKIF010000004">
    <property type="protein sequence ID" value="KAJ7642030.1"/>
    <property type="molecule type" value="Genomic_DNA"/>
</dbReference>
<comment type="caution">
    <text evidence="2">The sequence shown here is derived from an EMBL/GenBank/DDBJ whole genome shotgun (WGS) entry which is preliminary data.</text>
</comment>
<evidence type="ECO:0000313" key="3">
    <source>
        <dbReference type="Proteomes" id="UP001221142"/>
    </source>
</evidence>
<dbReference type="AlphaFoldDB" id="A0AAD7C8Y1"/>